<dbReference type="RefSeq" id="WP_150938458.1">
    <property type="nucleotide sequence ID" value="NZ_WAAT01000040.1"/>
</dbReference>
<dbReference type="EMBL" id="WAAT01000040">
    <property type="protein sequence ID" value="KAB1068158.1"/>
    <property type="molecule type" value="Genomic_DNA"/>
</dbReference>
<evidence type="ECO:0000313" key="8">
    <source>
        <dbReference type="Proteomes" id="UP000441333"/>
    </source>
</evidence>
<evidence type="ECO:0000256" key="5">
    <source>
        <dbReference type="SAM" id="SignalP"/>
    </source>
</evidence>
<evidence type="ECO:0000256" key="3">
    <source>
        <dbReference type="ARBA" id="ARBA00023157"/>
    </source>
</evidence>
<dbReference type="PROSITE" id="PS51352">
    <property type="entry name" value="THIOREDOXIN_2"/>
    <property type="match status" value="1"/>
</dbReference>
<dbReference type="GO" id="GO:0016491">
    <property type="term" value="F:oxidoreductase activity"/>
    <property type="evidence" value="ECO:0007669"/>
    <property type="project" value="InterPro"/>
</dbReference>
<feature type="domain" description="Thioredoxin" evidence="6">
    <location>
        <begin position="318"/>
        <end position="462"/>
    </location>
</feature>
<dbReference type="InterPro" id="IPR013740">
    <property type="entry name" value="Redoxin"/>
</dbReference>
<comment type="subcellular location">
    <subcellularLocation>
        <location evidence="1">Cell envelope</location>
    </subcellularLocation>
</comment>
<accession>A0A6N6MC25</accession>
<keyword evidence="2" id="KW-0201">Cytochrome c-type biogenesis</keyword>
<organism evidence="7 8">
    <name type="scientific">Pseudotamlana haliotis</name>
    <dbReference type="NCBI Taxonomy" id="2614804"/>
    <lineage>
        <taxon>Bacteria</taxon>
        <taxon>Pseudomonadati</taxon>
        <taxon>Bacteroidota</taxon>
        <taxon>Flavobacteriia</taxon>
        <taxon>Flavobacteriales</taxon>
        <taxon>Flavobacteriaceae</taxon>
        <taxon>Pseudotamlana</taxon>
    </lineage>
</organism>
<evidence type="ECO:0000256" key="1">
    <source>
        <dbReference type="ARBA" id="ARBA00004196"/>
    </source>
</evidence>
<dbReference type="CDD" id="cd02966">
    <property type="entry name" value="TlpA_like_family"/>
    <property type="match status" value="1"/>
</dbReference>
<evidence type="ECO:0000256" key="2">
    <source>
        <dbReference type="ARBA" id="ARBA00022748"/>
    </source>
</evidence>
<name>A0A6N6MC25_9FLAO</name>
<dbReference type="InterPro" id="IPR036249">
    <property type="entry name" value="Thioredoxin-like_sf"/>
</dbReference>
<keyword evidence="8" id="KW-1185">Reference proteome</keyword>
<dbReference type="InterPro" id="IPR050553">
    <property type="entry name" value="Thioredoxin_ResA/DsbE_sf"/>
</dbReference>
<keyword evidence="3" id="KW-1015">Disulfide bond</keyword>
<dbReference type="Pfam" id="PF08534">
    <property type="entry name" value="Redoxin"/>
    <property type="match status" value="1"/>
</dbReference>
<dbReference type="AlphaFoldDB" id="A0A6N6MC25"/>
<dbReference type="PANTHER" id="PTHR42852">
    <property type="entry name" value="THIOL:DISULFIDE INTERCHANGE PROTEIN DSBE"/>
    <property type="match status" value="1"/>
</dbReference>
<dbReference type="SUPFAM" id="SSF52833">
    <property type="entry name" value="Thioredoxin-like"/>
    <property type="match status" value="1"/>
</dbReference>
<dbReference type="PANTHER" id="PTHR42852:SF6">
    <property type="entry name" value="THIOL:DISULFIDE INTERCHANGE PROTEIN DSBE"/>
    <property type="match status" value="1"/>
</dbReference>
<dbReference type="Proteomes" id="UP000441333">
    <property type="component" value="Unassembled WGS sequence"/>
</dbReference>
<dbReference type="InterPro" id="IPR013766">
    <property type="entry name" value="Thioredoxin_domain"/>
</dbReference>
<dbReference type="GO" id="GO:0017004">
    <property type="term" value="P:cytochrome complex assembly"/>
    <property type="evidence" value="ECO:0007669"/>
    <property type="project" value="UniProtKB-KW"/>
</dbReference>
<feature type="signal peptide" evidence="5">
    <location>
        <begin position="1"/>
        <end position="22"/>
    </location>
</feature>
<proteinExistence type="predicted"/>
<evidence type="ECO:0000259" key="6">
    <source>
        <dbReference type="PROSITE" id="PS51352"/>
    </source>
</evidence>
<gene>
    <name evidence="7" type="ORF">F6U93_07620</name>
</gene>
<dbReference type="Gene3D" id="3.40.30.10">
    <property type="entry name" value="Glutaredoxin"/>
    <property type="match status" value="1"/>
</dbReference>
<protein>
    <submittedName>
        <fullName evidence="7">TlpA family protein disulfide reductase</fullName>
    </submittedName>
</protein>
<keyword evidence="4" id="KW-0676">Redox-active center</keyword>
<dbReference type="GO" id="GO:0030313">
    <property type="term" value="C:cell envelope"/>
    <property type="evidence" value="ECO:0007669"/>
    <property type="project" value="UniProtKB-SubCell"/>
</dbReference>
<sequence length="462" mass="53147">MKIRYMLLLVALGVMFNCNVNEKPIDYAIVQGTIANYDTSKSFVIKSYKQIKSHTLKIDEHGSFNDTIQIQNGEFLFLYKNKNIWLPVNQGDHVKMTLDGNDFFNTLSFEGVGSEEKNIKVELAKISNEENSNYEEKYNRDEVGFKQYITAYKNKKKVLLNEAKDLGAEFIKEQMFNIDYEFIYDLQKYPVARGRFIKNESFKPSDSFFLELNTLDKFNVDEFNRSGLYRVIVETDLRDTYKSTIKDESADYYLGLIDFISKNVDNQEIKNQLLLRNSSGNITYTSDLDGFYKAFNNASTDRVAKDSITKIYNQLKLLSKGSSSPKFVDYENHAGGTTSLDDLKGKYVYIDVWATWCGPCMAEIPSLKKIEKNYHGKNIEFISISVDRQGDYKKWKKMVDDKDLGGIQLFSDKSWSSEFVKGYLIKGIPRFILIDPSGNIVSANAPRPSDHKLINLFDDLSI</sequence>
<reference evidence="7 8" key="1">
    <citation type="submission" date="2019-09" db="EMBL/GenBank/DDBJ databases">
        <authorList>
            <person name="Cao W.R."/>
        </authorList>
    </citation>
    <scope>NUCLEOTIDE SEQUENCE [LARGE SCALE GENOMIC DNA]</scope>
    <source>
        <strain evidence="7 8">B1N29</strain>
    </source>
</reference>
<evidence type="ECO:0000256" key="4">
    <source>
        <dbReference type="ARBA" id="ARBA00023284"/>
    </source>
</evidence>
<keyword evidence="5" id="KW-0732">Signal</keyword>
<evidence type="ECO:0000313" key="7">
    <source>
        <dbReference type="EMBL" id="KAB1068158.1"/>
    </source>
</evidence>
<feature type="chain" id="PRO_5026732711" evidence="5">
    <location>
        <begin position="23"/>
        <end position="462"/>
    </location>
</feature>
<comment type="caution">
    <text evidence="7">The sequence shown here is derived from an EMBL/GenBank/DDBJ whole genome shotgun (WGS) entry which is preliminary data.</text>
</comment>